<protein>
    <submittedName>
        <fullName evidence="3">Alpha/beta fold hydrolase</fullName>
    </submittedName>
</protein>
<dbReference type="Gene3D" id="3.40.50.1820">
    <property type="entry name" value="alpha/beta hydrolase"/>
    <property type="match status" value="1"/>
</dbReference>
<dbReference type="EMBL" id="WHJE01000238">
    <property type="protein sequence ID" value="KAE8762166.1"/>
    <property type="molecule type" value="Genomic_DNA"/>
</dbReference>
<dbReference type="InterPro" id="IPR022742">
    <property type="entry name" value="Hydrolase_4"/>
</dbReference>
<gene>
    <name evidence="3" type="ORF">GB883_20770</name>
</gene>
<dbReference type="Pfam" id="PF12146">
    <property type="entry name" value="Hydrolase_4"/>
    <property type="match status" value="1"/>
</dbReference>
<sequence>MARKTPKTDAPHVPDETVPEDAVTFPPAPPADRWAEDVLGQGFEARTLPLLDDDEGEVVATLVRHVPADDPGALPGTPSSPTFAVLYLHGWNDYFSQRELARQLAALGAAFYALDLRKYGRSLRPHQTRGYVTNLSTYDEDLHAALRVVRAEHGVGTDLVLMGHSTGGLTAALWAHRHPGALRALVLNSPWLELQGSALLRAVSQPIIGRLAKLQPKAVIPTTDLGFYQRTLLGWTEADGPVPEGQEDDPFITGWAPEPAWRLSPSAPVRPGWLAAVLAGHAQVAAGLQISCPVLVMTSGRTVLSPRWSPQMREADTVLDVEQTRRRALQLGDLVTVARFEGAIHDVTLSARPVRERIYTELRRWARAYVLRPAGEPAH</sequence>
<feature type="region of interest" description="Disordered" evidence="1">
    <location>
        <begin position="1"/>
        <end position="30"/>
    </location>
</feature>
<evidence type="ECO:0000259" key="2">
    <source>
        <dbReference type="Pfam" id="PF12146"/>
    </source>
</evidence>
<dbReference type="Proteomes" id="UP000451860">
    <property type="component" value="Unassembled WGS sequence"/>
</dbReference>
<dbReference type="RefSeq" id="WP_152202320.1">
    <property type="nucleotide sequence ID" value="NZ_VUKF01000013.1"/>
</dbReference>
<dbReference type="InterPro" id="IPR051044">
    <property type="entry name" value="MAG_DAG_Lipase"/>
</dbReference>
<accession>A0A7J5UIM7</accession>
<evidence type="ECO:0000313" key="4">
    <source>
        <dbReference type="Proteomes" id="UP000451860"/>
    </source>
</evidence>
<dbReference type="GO" id="GO:0016787">
    <property type="term" value="F:hydrolase activity"/>
    <property type="evidence" value="ECO:0007669"/>
    <property type="project" value="UniProtKB-KW"/>
</dbReference>
<dbReference type="InterPro" id="IPR029058">
    <property type="entry name" value="AB_hydrolase_fold"/>
</dbReference>
<dbReference type="PANTHER" id="PTHR11614">
    <property type="entry name" value="PHOSPHOLIPASE-RELATED"/>
    <property type="match status" value="1"/>
</dbReference>
<keyword evidence="4" id="KW-1185">Reference proteome</keyword>
<keyword evidence="3" id="KW-0378">Hydrolase</keyword>
<comment type="caution">
    <text evidence="3">The sequence shown here is derived from an EMBL/GenBank/DDBJ whole genome shotgun (WGS) entry which is preliminary data.</text>
</comment>
<dbReference type="AlphaFoldDB" id="A0A7J5UIM7"/>
<feature type="compositionally biased region" description="Basic and acidic residues" evidence="1">
    <location>
        <begin position="1"/>
        <end position="15"/>
    </location>
</feature>
<organism evidence="3 4">
    <name type="scientific">Georgenia thermotolerans</name>
    <dbReference type="NCBI Taxonomy" id="527326"/>
    <lineage>
        <taxon>Bacteria</taxon>
        <taxon>Bacillati</taxon>
        <taxon>Actinomycetota</taxon>
        <taxon>Actinomycetes</taxon>
        <taxon>Micrococcales</taxon>
        <taxon>Bogoriellaceae</taxon>
        <taxon>Georgenia</taxon>
    </lineage>
</organism>
<evidence type="ECO:0000313" key="3">
    <source>
        <dbReference type="EMBL" id="KAE8762166.1"/>
    </source>
</evidence>
<evidence type="ECO:0000256" key="1">
    <source>
        <dbReference type="SAM" id="MobiDB-lite"/>
    </source>
</evidence>
<reference evidence="3 4" key="1">
    <citation type="submission" date="2019-10" db="EMBL/GenBank/DDBJ databases">
        <title>Georgenia wutianyii sp. nov. and Georgenia yuyongxinii sp. nov. isolated from plateau pika (Ochotona curzoniae) in the Qinghai-Tibet plateau of China.</title>
        <authorList>
            <person name="Tian Z."/>
        </authorList>
    </citation>
    <scope>NUCLEOTIDE SEQUENCE [LARGE SCALE GENOMIC DNA]</scope>
    <source>
        <strain evidence="3 4">DSM 21501</strain>
    </source>
</reference>
<dbReference type="SUPFAM" id="SSF53474">
    <property type="entry name" value="alpha/beta-Hydrolases"/>
    <property type="match status" value="1"/>
</dbReference>
<proteinExistence type="predicted"/>
<feature type="domain" description="Serine aminopeptidase S33" evidence="2">
    <location>
        <begin position="81"/>
        <end position="228"/>
    </location>
</feature>
<dbReference type="OrthoDB" id="9801217at2"/>
<name>A0A7J5UIM7_9MICO</name>